<keyword evidence="2" id="KW-1185">Reference proteome</keyword>
<dbReference type="GeneID" id="69032528"/>
<sequence>MDRKHWVGANEFAPLPIYIYPIYRIVRISRQEPAWSIRFRCSILASFLSVANMRWHLIMPGPWALGRFLRDLMERSCS</sequence>
<dbReference type="Proteomes" id="UP000002039">
    <property type="component" value="Unassembled WGS sequence"/>
</dbReference>
<name>A0ABM9YJ21_AJEDR</name>
<evidence type="ECO:0000313" key="2">
    <source>
        <dbReference type="Proteomes" id="UP000002039"/>
    </source>
</evidence>
<proteinExistence type="predicted"/>
<gene>
    <name evidence="1" type="ORF">BDCG_17636</name>
</gene>
<reference evidence="2" key="1">
    <citation type="journal article" date="2015" name="PLoS Genet.">
        <title>The dynamic genome and transcriptome of the human fungal pathogen Blastomyces and close relative Emmonsia.</title>
        <authorList>
            <person name="Munoz J.F."/>
            <person name="Gauthier G.M."/>
            <person name="Desjardins C.A."/>
            <person name="Gallo J.E."/>
            <person name="Holder J."/>
            <person name="Sullivan T.D."/>
            <person name="Marty A.J."/>
            <person name="Carmen J.C."/>
            <person name="Chen Z."/>
            <person name="Ding L."/>
            <person name="Gujja S."/>
            <person name="Magrini V."/>
            <person name="Misas E."/>
            <person name="Mitreva M."/>
            <person name="Priest M."/>
            <person name="Saif S."/>
            <person name="Whiston E.A."/>
            <person name="Young S."/>
            <person name="Zeng Q."/>
            <person name="Goldman W.E."/>
            <person name="Mardis E.R."/>
            <person name="Taylor J.W."/>
            <person name="McEwen J.G."/>
            <person name="Clay O.K."/>
            <person name="Klein B.S."/>
            <person name="Cuomo C.A."/>
        </authorList>
    </citation>
    <scope>NUCLEOTIDE SEQUENCE [LARGE SCALE GENOMIC DNA]</scope>
    <source>
        <strain evidence="2">ER-3 / ATCC MYA-2586</strain>
    </source>
</reference>
<dbReference type="RefSeq" id="XP_045278941.1">
    <property type="nucleotide sequence ID" value="XM_045426729.1"/>
</dbReference>
<protein>
    <submittedName>
        <fullName evidence="1">Uncharacterized protein</fullName>
    </submittedName>
</protein>
<evidence type="ECO:0000313" key="1">
    <source>
        <dbReference type="EMBL" id="EEQ92664.2"/>
    </source>
</evidence>
<organism evidence="1 2">
    <name type="scientific">Ajellomyces dermatitidis (strain ER-3 / ATCC MYA-2586)</name>
    <name type="common">Blastomyces dermatitidis</name>
    <dbReference type="NCBI Taxonomy" id="559297"/>
    <lineage>
        <taxon>Eukaryota</taxon>
        <taxon>Fungi</taxon>
        <taxon>Dikarya</taxon>
        <taxon>Ascomycota</taxon>
        <taxon>Pezizomycotina</taxon>
        <taxon>Eurotiomycetes</taxon>
        <taxon>Eurotiomycetidae</taxon>
        <taxon>Onygenales</taxon>
        <taxon>Ajellomycetaceae</taxon>
        <taxon>Blastomyces</taxon>
    </lineage>
</organism>
<accession>A0ABM9YJ21</accession>
<dbReference type="EMBL" id="EQ999981">
    <property type="protein sequence ID" value="EEQ92664.2"/>
    <property type="molecule type" value="Genomic_DNA"/>
</dbReference>